<name>A0A2U9IRV6_9CREN</name>
<gene>
    <name evidence="3" type="ORF">DFR87_02450</name>
</gene>
<dbReference type="GeneID" id="36834166"/>
<accession>A0A2U9IRV6</accession>
<keyword evidence="4" id="KW-1185">Reference proteome</keyword>
<protein>
    <submittedName>
        <fullName evidence="3">Uncharacterized protein</fullName>
    </submittedName>
</protein>
<dbReference type="OrthoDB" id="115601at2157"/>
<evidence type="ECO:0000256" key="2">
    <source>
        <dbReference type="ARBA" id="ARBA00022803"/>
    </source>
</evidence>
<dbReference type="AlphaFoldDB" id="A0A2U9IRV6"/>
<dbReference type="Gene3D" id="1.25.40.10">
    <property type="entry name" value="Tetratricopeptide repeat domain"/>
    <property type="match status" value="1"/>
</dbReference>
<evidence type="ECO:0000256" key="1">
    <source>
        <dbReference type="ARBA" id="ARBA00022737"/>
    </source>
</evidence>
<proteinExistence type="predicted"/>
<dbReference type="SUPFAM" id="SSF48452">
    <property type="entry name" value="TPR-like"/>
    <property type="match status" value="2"/>
</dbReference>
<dbReference type="Pfam" id="PF14559">
    <property type="entry name" value="TPR_19"/>
    <property type="match status" value="1"/>
</dbReference>
<dbReference type="InterPro" id="IPR011990">
    <property type="entry name" value="TPR-like_helical_dom_sf"/>
</dbReference>
<dbReference type="EMBL" id="CP029287">
    <property type="protein sequence ID" value="AWR98735.1"/>
    <property type="molecule type" value="Genomic_DNA"/>
</dbReference>
<dbReference type="KEGG" id="mhk:DFR87_02450"/>
<dbReference type="SMART" id="SM00028">
    <property type="entry name" value="TPR"/>
    <property type="match status" value="6"/>
</dbReference>
<reference evidence="4" key="3">
    <citation type="submission" date="2020-03" db="EMBL/GenBank/DDBJ databases">
        <title>Sequencing and Assembly of Multiple Reported Metal-Biooxidizing Members of the Extremely Thermoacidophilic Archaeal Family Sulfolobaceae.</title>
        <authorList>
            <person name="Counts J.A."/>
            <person name="Kelly R.M."/>
        </authorList>
    </citation>
    <scope>NUCLEOTIDE SEQUENCE [LARGE SCALE GENOMIC DNA]</scope>
    <source>
        <strain evidence="4">HO1-1</strain>
    </source>
</reference>
<reference evidence="4" key="2">
    <citation type="submission" date="2020-03" db="EMBL/GenBank/DDBJ databases">
        <title>Complete Genome Sequences of Extremely Thermoacidophilic, Metal-Mobilizing Type-Strain Members of the Archaeal Family Sulfolobaceae: Acidianus brierleyi DSM-1651T, Acidianus sulfidivorans DSM-18786T, Metallosphaera hakonensis DSM-7519T, and Metallosphaera prunae DSM-10039T.</title>
        <authorList>
            <person name="Counts J.A."/>
            <person name="Kelly R.M."/>
        </authorList>
    </citation>
    <scope>NUCLEOTIDE SEQUENCE [LARGE SCALE GENOMIC DNA]</scope>
    <source>
        <strain evidence="4">HO1-1</strain>
    </source>
</reference>
<dbReference type="Pfam" id="PF13432">
    <property type="entry name" value="TPR_16"/>
    <property type="match status" value="1"/>
</dbReference>
<dbReference type="InterPro" id="IPR019734">
    <property type="entry name" value="TPR_rpt"/>
</dbReference>
<dbReference type="InterPro" id="IPR051685">
    <property type="entry name" value="Ycf3/AcsC/BcsC/TPR_MFPF"/>
</dbReference>
<dbReference type="Proteomes" id="UP000247586">
    <property type="component" value="Chromosome"/>
</dbReference>
<sequence>MDPLVEAERLLEENKPQEALSVLGELELVEAFVLRAESYSKLGQLDRALKELDDGLQRFPFSYVILTERAELLERAGRLEEALDSVDRVLEIIPFSSEHHLIKARILFGLQRFEDANLELAEVLRSNPKNIEARVLKAFSYYNMGLKLDALSEVNRALAFKKDDPTLHALKGKIYYETGYHKLALSEFKIASHYEPENPDHYYDIALCYYTLEMFQDALLYIDLAISKGKKANYYALKASILYKLGKDPTQEIQIALSLDPSIKVVIEDLLNVKISPGGNIDKVK</sequence>
<evidence type="ECO:0000313" key="3">
    <source>
        <dbReference type="EMBL" id="AWR98735.1"/>
    </source>
</evidence>
<dbReference type="RefSeq" id="WP_110368831.1">
    <property type="nucleotide sequence ID" value="NZ_CP029287.2"/>
</dbReference>
<organism evidence="3 4">
    <name type="scientific">Metallosphaera hakonensis JCM 8857 = DSM 7519</name>
    <dbReference type="NCBI Taxonomy" id="1293036"/>
    <lineage>
        <taxon>Archaea</taxon>
        <taxon>Thermoproteota</taxon>
        <taxon>Thermoprotei</taxon>
        <taxon>Sulfolobales</taxon>
        <taxon>Sulfolobaceae</taxon>
        <taxon>Metallosphaera</taxon>
    </lineage>
</organism>
<reference evidence="3 4" key="1">
    <citation type="submission" date="2018-05" db="EMBL/GenBank/DDBJ databases">
        <title>Complete Genome Sequences of Extremely Thermoacidophilic, Metal-Mobilizing Type-Strain Members of the Archaeal Family Sulfolobaceae: Acidianus brierleyi DSM-1651T, Acidianus sulfidivorans DSM-18786T, Metallosphaera hakonensis DSM-7519T, and Metallosphaera prunae DSM-10039T.</title>
        <authorList>
            <person name="Counts J.A."/>
            <person name="Kelly R.M."/>
        </authorList>
    </citation>
    <scope>NUCLEOTIDE SEQUENCE [LARGE SCALE GENOMIC DNA]</scope>
    <source>
        <strain evidence="3 4">HO1-1</strain>
    </source>
</reference>
<keyword evidence="1" id="KW-0677">Repeat</keyword>
<dbReference type="PANTHER" id="PTHR44943:SF8">
    <property type="entry name" value="TPR REPEAT-CONTAINING PROTEIN MJ0263"/>
    <property type="match status" value="1"/>
</dbReference>
<evidence type="ECO:0000313" key="4">
    <source>
        <dbReference type="Proteomes" id="UP000247586"/>
    </source>
</evidence>
<dbReference type="STRING" id="1293036.GCA_001315825_01478"/>
<dbReference type="PANTHER" id="PTHR44943">
    <property type="entry name" value="CELLULOSE SYNTHASE OPERON PROTEIN C"/>
    <property type="match status" value="1"/>
</dbReference>
<keyword evidence="2" id="KW-0802">TPR repeat</keyword>